<dbReference type="OrthoDB" id="4186099at2759"/>
<protein>
    <submittedName>
        <fullName evidence="1">Uncharacterized protein</fullName>
    </submittedName>
</protein>
<reference evidence="1" key="1">
    <citation type="journal article" date="2020" name="Front. Microbiol.">
        <title>Gene regulatory networks of Penicillium echinulatum 2HH and Penicillium oxalicum 114-2 inferred by a computational biology approach.</title>
        <authorList>
            <person name="Lenz A.R."/>
            <person name="Galan-Vasquez E."/>
            <person name="Balbinot E."/>
            <person name="De Abreu F.P."/>
            <person name="De Oliveira N.S."/>
            <person name="Da Rosa L.O."/>
            <person name="De Avila E Silva S."/>
            <person name="Camassola M."/>
            <person name="Dillon A.J.P."/>
            <person name="Perez-Rueda E."/>
        </authorList>
    </citation>
    <scope>NUCLEOTIDE SEQUENCE</scope>
    <source>
        <strain evidence="1">S1M29</strain>
    </source>
</reference>
<evidence type="ECO:0000313" key="2">
    <source>
        <dbReference type="Proteomes" id="UP000631181"/>
    </source>
</evidence>
<organism evidence="1 2">
    <name type="scientific">Penicillium ucsense</name>
    <dbReference type="NCBI Taxonomy" id="2839758"/>
    <lineage>
        <taxon>Eukaryota</taxon>
        <taxon>Fungi</taxon>
        <taxon>Dikarya</taxon>
        <taxon>Ascomycota</taxon>
        <taxon>Pezizomycotina</taxon>
        <taxon>Eurotiomycetes</taxon>
        <taxon>Eurotiomycetidae</taxon>
        <taxon>Eurotiales</taxon>
        <taxon>Aspergillaceae</taxon>
        <taxon>Penicillium</taxon>
    </lineage>
</organism>
<dbReference type="Proteomes" id="UP000631181">
    <property type="component" value="Unassembled WGS sequence"/>
</dbReference>
<dbReference type="AlphaFoldDB" id="A0A8J8VVT5"/>
<proteinExistence type="predicted"/>
<dbReference type="EMBL" id="WIWV01000198">
    <property type="protein sequence ID" value="KAF7712261.1"/>
    <property type="molecule type" value="Genomic_DNA"/>
</dbReference>
<sequence length="86" mass="9394">MATSLGLALASNCQYQLDYCGYNLLNRGNYYDDIYNELQRSGQPTDKAHIENSLFYCANGGNGAITFLSFCGNSCSNGGSDHSDWC</sequence>
<comment type="caution">
    <text evidence="1">The sequence shown here is derived from an EMBL/GenBank/DDBJ whole genome shotgun (WGS) entry which is preliminary data.</text>
</comment>
<keyword evidence="2" id="KW-1185">Reference proteome</keyword>
<gene>
    <name evidence="1" type="ORF">PECM_003169</name>
</gene>
<name>A0A8J8VVT5_9EURO</name>
<evidence type="ECO:0000313" key="1">
    <source>
        <dbReference type="EMBL" id="KAF7712261.1"/>
    </source>
</evidence>
<accession>A0A8J8VVT5</accession>